<keyword evidence="8" id="KW-0687">Ribonucleoprotein</keyword>
<keyword evidence="6" id="KW-0508">mRNA splicing</keyword>
<feature type="chain" id="PRO_5039915029" description="Sm domain-containing protein" evidence="9">
    <location>
        <begin position="19"/>
        <end position="125"/>
    </location>
</feature>
<dbReference type="GO" id="GO:0000932">
    <property type="term" value="C:P-body"/>
    <property type="evidence" value="ECO:0007669"/>
    <property type="project" value="TreeGrafter"/>
</dbReference>
<keyword evidence="9" id="KW-0732">Signal</keyword>
<evidence type="ECO:0000256" key="5">
    <source>
        <dbReference type="ARBA" id="ARBA00022884"/>
    </source>
</evidence>
<keyword evidence="7" id="KW-0539">Nucleus</keyword>
<comment type="caution">
    <text evidence="11">The sequence shown here is derived from an EMBL/GenBank/DDBJ whole genome shotgun (WGS) entry which is preliminary data.</text>
</comment>
<dbReference type="Pfam" id="PF01423">
    <property type="entry name" value="LSM"/>
    <property type="match status" value="1"/>
</dbReference>
<dbReference type="GO" id="GO:0000398">
    <property type="term" value="P:mRNA splicing, via spliceosome"/>
    <property type="evidence" value="ECO:0007669"/>
    <property type="project" value="TreeGrafter"/>
</dbReference>
<evidence type="ECO:0000256" key="4">
    <source>
        <dbReference type="ARBA" id="ARBA00022728"/>
    </source>
</evidence>
<reference evidence="11" key="1">
    <citation type="submission" date="2020-09" db="EMBL/GenBank/DDBJ databases">
        <title>De no assembly of potato wild relative species, Solanum commersonii.</title>
        <authorList>
            <person name="Cho K."/>
        </authorList>
    </citation>
    <scope>NUCLEOTIDE SEQUENCE</scope>
    <source>
        <strain evidence="11">LZ3.2</strain>
        <tissue evidence="11">Leaf</tissue>
    </source>
</reference>
<evidence type="ECO:0000256" key="3">
    <source>
        <dbReference type="ARBA" id="ARBA00022664"/>
    </source>
</evidence>
<sequence>MKTIVSFSCSLAIPLALGYRVDIDNSPGLGPRVRVSKRVKGDDGQRVGSRNIGILITKSIQLLKILKKRRELVGREVTVELKNNLAIQRTLHSLDQYLNIKLQNTRIVDEDNYPHIEIETLALKS</sequence>
<keyword evidence="5" id="KW-0694">RNA-binding</keyword>
<dbReference type="SUPFAM" id="SSF50182">
    <property type="entry name" value="Sm-like ribonucleoproteins"/>
    <property type="match status" value="1"/>
</dbReference>
<dbReference type="EMBL" id="JACXVP010000260">
    <property type="protein sequence ID" value="KAG5568070.1"/>
    <property type="molecule type" value="Genomic_DNA"/>
</dbReference>
<dbReference type="PANTHER" id="PTHR13829">
    <property type="entry name" value="SNRNP CORE PROTEIN FAMILY MEMBER"/>
    <property type="match status" value="1"/>
</dbReference>
<comment type="similarity">
    <text evidence="2">Belongs to the snRNP Sm proteins family.</text>
</comment>
<dbReference type="PANTHER" id="PTHR13829:SF2">
    <property type="entry name" value="U6 SNRNA-ASSOCIATED SM-LIKE PROTEIN LSM2"/>
    <property type="match status" value="1"/>
</dbReference>
<dbReference type="GO" id="GO:0071013">
    <property type="term" value="C:catalytic step 2 spliceosome"/>
    <property type="evidence" value="ECO:0007669"/>
    <property type="project" value="TreeGrafter"/>
</dbReference>
<feature type="domain" description="Sm" evidence="10">
    <location>
        <begin position="70"/>
        <end position="112"/>
    </location>
</feature>
<keyword evidence="3" id="KW-0507">mRNA processing</keyword>
<name>A0A9J5VYM6_SOLCO</name>
<evidence type="ECO:0000256" key="8">
    <source>
        <dbReference type="ARBA" id="ARBA00023274"/>
    </source>
</evidence>
<protein>
    <recommendedName>
        <fullName evidence="10">Sm domain-containing protein</fullName>
    </recommendedName>
</protein>
<dbReference type="AlphaFoldDB" id="A0A9J5VYM6"/>
<dbReference type="GO" id="GO:1990726">
    <property type="term" value="C:Lsm1-7-Pat1 complex"/>
    <property type="evidence" value="ECO:0007669"/>
    <property type="project" value="TreeGrafter"/>
</dbReference>
<evidence type="ECO:0000256" key="2">
    <source>
        <dbReference type="ARBA" id="ARBA00006850"/>
    </source>
</evidence>
<evidence type="ECO:0000256" key="1">
    <source>
        <dbReference type="ARBA" id="ARBA00004123"/>
    </source>
</evidence>
<feature type="signal peptide" evidence="9">
    <location>
        <begin position="1"/>
        <end position="18"/>
    </location>
</feature>
<accession>A0A9J5VYM6</accession>
<dbReference type="GO" id="GO:0046540">
    <property type="term" value="C:U4/U6 x U5 tri-snRNP complex"/>
    <property type="evidence" value="ECO:0007669"/>
    <property type="project" value="TreeGrafter"/>
</dbReference>
<evidence type="ECO:0000256" key="6">
    <source>
        <dbReference type="ARBA" id="ARBA00023187"/>
    </source>
</evidence>
<evidence type="ECO:0000259" key="10">
    <source>
        <dbReference type="Pfam" id="PF01423"/>
    </source>
</evidence>
<organism evidence="11 12">
    <name type="scientific">Solanum commersonii</name>
    <name type="common">Commerson's wild potato</name>
    <name type="synonym">Commerson's nightshade</name>
    <dbReference type="NCBI Taxonomy" id="4109"/>
    <lineage>
        <taxon>Eukaryota</taxon>
        <taxon>Viridiplantae</taxon>
        <taxon>Streptophyta</taxon>
        <taxon>Embryophyta</taxon>
        <taxon>Tracheophyta</taxon>
        <taxon>Spermatophyta</taxon>
        <taxon>Magnoliopsida</taxon>
        <taxon>eudicotyledons</taxon>
        <taxon>Gunneridae</taxon>
        <taxon>Pentapetalae</taxon>
        <taxon>asterids</taxon>
        <taxon>lamiids</taxon>
        <taxon>Solanales</taxon>
        <taxon>Solanaceae</taxon>
        <taxon>Solanoideae</taxon>
        <taxon>Solaneae</taxon>
        <taxon>Solanum</taxon>
    </lineage>
</organism>
<dbReference type="GO" id="GO:0005688">
    <property type="term" value="C:U6 snRNP"/>
    <property type="evidence" value="ECO:0007669"/>
    <property type="project" value="TreeGrafter"/>
</dbReference>
<gene>
    <name evidence="11" type="ORF">H5410_064914</name>
</gene>
<proteinExistence type="inferred from homology"/>
<dbReference type="OrthoDB" id="10256176at2759"/>
<dbReference type="InterPro" id="IPR001163">
    <property type="entry name" value="Sm_dom_euk/arc"/>
</dbReference>
<evidence type="ECO:0000256" key="7">
    <source>
        <dbReference type="ARBA" id="ARBA00023242"/>
    </source>
</evidence>
<dbReference type="InterPro" id="IPR016654">
    <property type="entry name" value="U6_snRNA_Lsm2"/>
</dbReference>
<dbReference type="GO" id="GO:0003723">
    <property type="term" value="F:RNA binding"/>
    <property type="evidence" value="ECO:0007669"/>
    <property type="project" value="UniProtKB-KW"/>
</dbReference>
<dbReference type="Proteomes" id="UP000824120">
    <property type="component" value="Unassembled WGS sequence"/>
</dbReference>
<comment type="subcellular location">
    <subcellularLocation>
        <location evidence="1">Nucleus</location>
    </subcellularLocation>
</comment>
<keyword evidence="4" id="KW-0747">Spliceosome</keyword>
<evidence type="ECO:0000256" key="9">
    <source>
        <dbReference type="SAM" id="SignalP"/>
    </source>
</evidence>
<keyword evidence="12" id="KW-1185">Reference proteome</keyword>
<dbReference type="InterPro" id="IPR010920">
    <property type="entry name" value="LSM_dom_sf"/>
</dbReference>
<dbReference type="Gene3D" id="2.30.30.100">
    <property type="match status" value="1"/>
</dbReference>
<dbReference type="GO" id="GO:0071011">
    <property type="term" value="C:precatalytic spliceosome"/>
    <property type="evidence" value="ECO:0007669"/>
    <property type="project" value="TreeGrafter"/>
</dbReference>
<evidence type="ECO:0000313" key="12">
    <source>
        <dbReference type="Proteomes" id="UP000824120"/>
    </source>
</evidence>
<evidence type="ECO:0000313" key="11">
    <source>
        <dbReference type="EMBL" id="KAG5568070.1"/>
    </source>
</evidence>